<dbReference type="EMBL" id="ABDG02000017">
    <property type="protein sequence ID" value="EHK49308.1"/>
    <property type="molecule type" value="Genomic_DNA"/>
</dbReference>
<dbReference type="Proteomes" id="UP000005426">
    <property type="component" value="Unassembled WGS sequence"/>
</dbReference>
<evidence type="ECO:0000313" key="1">
    <source>
        <dbReference type="EMBL" id="EHK49308.1"/>
    </source>
</evidence>
<dbReference type="AlphaFoldDB" id="G9NK90"/>
<proteinExistence type="predicted"/>
<organism evidence="1 2">
    <name type="scientific">Hypocrea atroviridis (strain ATCC 20476 / IMI 206040)</name>
    <name type="common">Trichoderma atroviride</name>
    <dbReference type="NCBI Taxonomy" id="452589"/>
    <lineage>
        <taxon>Eukaryota</taxon>
        <taxon>Fungi</taxon>
        <taxon>Dikarya</taxon>
        <taxon>Ascomycota</taxon>
        <taxon>Pezizomycotina</taxon>
        <taxon>Sordariomycetes</taxon>
        <taxon>Hypocreomycetidae</taxon>
        <taxon>Hypocreales</taxon>
        <taxon>Hypocreaceae</taxon>
        <taxon>Trichoderma</taxon>
    </lineage>
</organism>
<keyword evidence="2" id="KW-1185">Reference proteome</keyword>
<dbReference type="OrthoDB" id="4396271at2759"/>
<dbReference type="HOGENOM" id="CLU_1360574_0_0_1"/>
<evidence type="ECO:0000313" key="2">
    <source>
        <dbReference type="Proteomes" id="UP000005426"/>
    </source>
</evidence>
<reference evidence="1 2" key="1">
    <citation type="journal article" date="2011" name="Genome Biol.">
        <title>Comparative genome sequence analysis underscores mycoparasitism as the ancestral life style of Trichoderma.</title>
        <authorList>
            <person name="Kubicek C.P."/>
            <person name="Herrera-Estrella A."/>
            <person name="Seidl-Seiboth V."/>
            <person name="Martinez D.A."/>
            <person name="Druzhinina I.S."/>
            <person name="Thon M."/>
            <person name="Zeilinger S."/>
            <person name="Casas-Flores S."/>
            <person name="Horwitz B.A."/>
            <person name="Mukherjee P.K."/>
            <person name="Mukherjee M."/>
            <person name="Kredics L."/>
            <person name="Alcaraz L.D."/>
            <person name="Aerts A."/>
            <person name="Antal Z."/>
            <person name="Atanasova L."/>
            <person name="Cervantes-Badillo M.G."/>
            <person name="Challacombe J."/>
            <person name="Chertkov O."/>
            <person name="McCluskey K."/>
            <person name="Coulpier F."/>
            <person name="Deshpande N."/>
            <person name="von Doehren H."/>
            <person name="Ebbole D.J."/>
            <person name="Esquivel-Naranjo E.U."/>
            <person name="Fekete E."/>
            <person name="Flipphi M."/>
            <person name="Glaser F."/>
            <person name="Gomez-Rodriguez E.Y."/>
            <person name="Gruber S."/>
            <person name="Han C."/>
            <person name="Henrissat B."/>
            <person name="Hermosa R."/>
            <person name="Hernandez-Onate M."/>
            <person name="Karaffa L."/>
            <person name="Kosti I."/>
            <person name="Le Crom S."/>
            <person name="Lindquist E."/>
            <person name="Lucas S."/>
            <person name="Luebeck M."/>
            <person name="Luebeck P.S."/>
            <person name="Margeot A."/>
            <person name="Metz B."/>
            <person name="Misra M."/>
            <person name="Nevalainen H."/>
            <person name="Omann M."/>
            <person name="Packer N."/>
            <person name="Perrone G."/>
            <person name="Uresti-Rivera E.E."/>
            <person name="Salamov A."/>
            <person name="Schmoll M."/>
            <person name="Seiboth B."/>
            <person name="Shapiro H."/>
            <person name="Sukno S."/>
            <person name="Tamayo-Ramos J.A."/>
            <person name="Tisch D."/>
            <person name="Wiest A."/>
            <person name="Wilkinson H.H."/>
            <person name="Zhang M."/>
            <person name="Coutinho P.M."/>
            <person name="Kenerley C.M."/>
            <person name="Monte E."/>
            <person name="Baker S.E."/>
            <person name="Grigoriev I.V."/>
        </authorList>
    </citation>
    <scope>NUCLEOTIDE SEQUENCE [LARGE SCALE GENOMIC DNA]</scope>
    <source>
        <strain evidence="2">ATCC 20476 / IMI 206040</strain>
    </source>
</reference>
<comment type="caution">
    <text evidence="1">The sequence shown here is derived from an EMBL/GenBank/DDBJ whole genome shotgun (WGS) entry which is preliminary data.</text>
</comment>
<protein>
    <submittedName>
        <fullName evidence="1">Uncharacterized protein</fullName>
    </submittedName>
</protein>
<gene>
    <name evidence="1" type="ORF">TRIATDRAFT_305148</name>
</gene>
<name>G9NK90_HYPAI</name>
<accession>G9NK90</accession>
<sequence>MIINRGASTITVFGLCDANTAIIPACFHNDILIVASSALPKNLHLVGLILHKVEESKLGYGTGRGPDRLPFEPDIPDGELGAVLHPTSLVFKAKKIPEGIKVLEDHPFKTVAAMYAGLQYTTTGVSTRLSRLLLIFIPHVYNSVVTMRLAGNEYAGIYASQYASLYSEAPDTIWINARIPGIVIGRSSSPINAEYSDVVIG</sequence>